<keyword evidence="2" id="KW-0997">Cell inner membrane</keyword>
<dbReference type="SUPFAM" id="SSF58104">
    <property type="entry name" value="Methyl-accepting chemotaxis protein (MCP) signaling domain"/>
    <property type="match status" value="1"/>
</dbReference>
<dbReference type="EMBL" id="AP009384">
    <property type="protein sequence ID" value="BAF89153.1"/>
    <property type="molecule type" value="Genomic_DNA"/>
</dbReference>
<dbReference type="KEGG" id="azc:AZC_3155"/>
<evidence type="ECO:0000259" key="7">
    <source>
        <dbReference type="PROSITE" id="PS50111"/>
    </source>
</evidence>
<protein>
    <submittedName>
        <fullName evidence="10">Methyl-accepting chemotaxis sensory transducer</fullName>
    </submittedName>
</protein>
<dbReference type="HOGENOM" id="CLU_000445_107_27_5"/>
<dbReference type="InterPro" id="IPR004090">
    <property type="entry name" value="Chemotax_Me-accpt_rcpt"/>
</dbReference>
<organism evidence="10 11">
    <name type="scientific">Azorhizobium caulinodans (strain ATCC 43989 / DSM 5975 / JCM 20966 / LMG 6465 / NBRC 14845 / NCIMB 13405 / ORS 571)</name>
    <dbReference type="NCBI Taxonomy" id="438753"/>
    <lineage>
        <taxon>Bacteria</taxon>
        <taxon>Pseudomonadati</taxon>
        <taxon>Pseudomonadota</taxon>
        <taxon>Alphaproteobacteria</taxon>
        <taxon>Hyphomicrobiales</taxon>
        <taxon>Xanthobacteraceae</taxon>
        <taxon>Azorhizobium</taxon>
    </lineage>
</organism>
<proteinExistence type="inferred from homology"/>
<dbReference type="PROSITE" id="PS50111">
    <property type="entry name" value="CHEMOTAXIS_TRANSDUC_2"/>
    <property type="match status" value="1"/>
</dbReference>
<comment type="subcellular location">
    <subcellularLocation>
        <location evidence="1">Cell inner membrane</location>
        <topology evidence="1">Multi-pass membrane protein</topology>
    </subcellularLocation>
</comment>
<keyword evidence="6" id="KW-0472">Membrane</keyword>
<evidence type="ECO:0000313" key="11">
    <source>
        <dbReference type="Proteomes" id="UP000000270"/>
    </source>
</evidence>
<comment type="similarity">
    <text evidence="4">Belongs to the methyl-accepting chemotaxis (MCP) protein family.</text>
</comment>
<keyword evidence="2" id="KW-1003">Cell membrane</keyword>
<feature type="domain" description="HAMP" evidence="9">
    <location>
        <begin position="217"/>
        <end position="270"/>
    </location>
</feature>
<dbReference type="Gene3D" id="6.10.340.10">
    <property type="match status" value="1"/>
</dbReference>
<dbReference type="InterPro" id="IPR004089">
    <property type="entry name" value="MCPsignal_dom"/>
</dbReference>
<dbReference type="GO" id="GO:0006935">
    <property type="term" value="P:chemotaxis"/>
    <property type="evidence" value="ECO:0007669"/>
    <property type="project" value="InterPro"/>
</dbReference>
<reference evidence="10 11" key="4">
    <citation type="journal article" date="2009" name="Appl. Environ. Microbiol.">
        <title>Comparative genome-wide transcriptional profiling of Azorhizobium caulinodans ORS571 grown under free-living and symbiotic conditions.</title>
        <authorList>
            <person name="Tsukada S."/>
            <person name="Aono T."/>
            <person name="Akiba N."/>
            <person name="Lee KB."/>
            <person name="Liu CT."/>
            <person name="Toyazaki H."/>
            <person name="Oyaizu H."/>
        </authorList>
    </citation>
    <scope>NUCLEOTIDE SEQUENCE [LARGE SCALE GENOMIC DNA]</scope>
    <source>
        <strain evidence="11">ATCC 43989 / DSM 5975 / JCM 20966 / LMG 6465 / NBRC 14845 / NCIMB 13405 / ORS 571</strain>
    </source>
</reference>
<feature type="domain" description="T-SNARE coiled-coil homology" evidence="8">
    <location>
        <begin position="462"/>
        <end position="524"/>
    </location>
</feature>
<dbReference type="PANTHER" id="PTHR32089">
    <property type="entry name" value="METHYL-ACCEPTING CHEMOTAXIS PROTEIN MCPB"/>
    <property type="match status" value="1"/>
</dbReference>
<evidence type="ECO:0000256" key="3">
    <source>
        <dbReference type="ARBA" id="ARBA00023224"/>
    </source>
</evidence>
<evidence type="ECO:0000256" key="2">
    <source>
        <dbReference type="ARBA" id="ARBA00022519"/>
    </source>
</evidence>
<reference evidence="11" key="2">
    <citation type="submission" date="2007-04" db="EMBL/GenBank/DDBJ databases">
        <title>Complete genome sequence of the nitrogen-fixing bacterium Azorhizobium caulinodans ORS571.</title>
        <authorList>
            <person name="Lee K.B."/>
            <person name="Backer P.D."/>
            <person name="Aono T."/>
            <person name="Liu C.T."/>
            <person name="Suzuki S."/>
            <person name="Suzuki T."/>
            <person name="Kaneko T."/>
            <person name="Yamada M."/>
            <person name="Tabata S."/>
            <person name="Kupfer D.M."/>
            <person name="Najar F.Z."/>
            <person name="Wiley G.B."/>
            <person name="Roe B."/>
            <person name="Binnewies T."/>
            <person name="Ussery D."/>
            <person name="Vereecke D."/>
            <person name="Gevers D."/>
            <person name="Holsters M."/>
            <person name="Oyaizu H."/>
        </authorList>
    </citation>
    <scope>NUCLEOTIDE SEQUENCE [LARGE SCALE GENOMIC DNA]</scope>
    <source>
        <strain evidence="11">ATCC 43989 / DSM 5975 / JCM 20966 / LMG 6465 / NBRC 14845 / NCIMB 13405 / ORS 571</strain>
    </source>
</reference>
<evidence type="ECO:0000259" key="9">
    <source>
        <dbReference type="PROSITE" id="PS50885"/>
    </source>
</evidence>
<dbReference type="GO" id="GO:0005886">
    <property type="term" value="C:plasma membrane"/>
    <property type="evidence" value="ECO:0007669"/>
    <property type="project" value="UniProtKB-SubCell"/>
</dbReference>
<reference evidence="10 11" key="1">
    <citation type="journal article" date="2007" name="Appl. Environ. Microbiol.">
        <title>Rhizobial factors required for stem nodule maturation and maintenance in Sesbania rostrata-Azorhizobium caulinodans ORS571 symbiosis.</title>
        <authorList>
            <person name="Suzuki S."/>
            <person name="Aono T."/>
            <person name="Lee KB."/>
            <person name="Suzuki T."/>
            <person name="Liu CT."/>
            <person name="Miwa H."/>
            <person name="Wakao S."/>
            <person name="Iki T."/>
            <person name="Oyaizu H."/>
        </authorList>
    </citation>
    <scope>NUCLEOTIDE SEQUENCE [LARGE SCALE GENOMIC DNA]</scope>
    <source>
        <strain evidence="11">ATCC 43989 / DSM 5975 / JCM 20966 / LMG 6465 / NBRC 14845 / NCIMB 13405 / ORS 571</strain>
    </source>
</reference>
<dbReference type="CDD" id="cd06225">
    <property type="entry name" value="HAMP"/>
    <property type="match status" value="1"/>
</dbReference>
<keyword evidence="6" id="KW-0812">Transmembrane</keyword>
<evidence type="ECO:0000256" key="5">
    <source>
        <dbReference type="PROSITE-ProRule" id="PRU00284"/>
    </source>
</evidence>
<keyword evidence="3 5" id="KW-0807">Transducer</keyword>
<dbReference type="PROSITE" id="PS50192">
    <property type="entry name" value="T_SNARE"/>
    <property type="match status" value="1"/>
</dbReference>
<dbReference type="STRING" id="438753.AZC_3155"/>
<dbReference type="SMART" id="SM00304">
    <property type="entry name" value="HAMP"/>
    <property type="match status" value="1"/>
</dbReference>
<keyword evidence="11" id="KW-1185">Reference proteome</keyword>
<sequence length="566" mass="58935">MVKYSNLPMTAKVVTLLAALGVTSLAGGLYAASGMSDIQTTYVDLINGHQTAILRVARAARSAQTVRAEIYRAIVATTESEDQKAKAALDGGIKRYDTLLAEAAQAAPSKTGEIQQMRNALPAVVSGPCSGAINAGAEQVTVESIERASKLMSTVCDPAIDQIVNTTVSFNDGLIKETAAIKEETARRTSTTIWTTLGCILGATLLIIALAIFVVRGGIVAPLRRLMDKMVAMGEGKLAGEVEGTARKDEIGAMGRTLELMRVQLGEAEVARQEQAQRQEVERKTLERREHLAQGFVARMKDLASGFANSSQEVAESARNLSAAADQTSQQAQSVAAAAEEAATNVQTVAASSEELAASVREINGQVSHSAVVAERAYKEAESSNQRIADLAKAAADIGDVINLIKGIADQTNLLALNATIEAARAGEAGKGFAVVATEVKELASQTSKATADIYTKVTEIQTATQGTVASMSEIIRVITEVKQISSSIAGAVEQQGAATGEIAQNCQQAATGTQDVTNNISGVGQAAQTTGAASSQLLALSQGLSSQATDLRSVVEGFVRDLNAA</sequence>
<reference evidence="10 11" key="5">
    <citation type="journal article" date="2010" name="Appl. Environ. Microbiol.">
        <title>phrR-like gene praR of Azorhizobium caulinodans ORS571 is essential for symbiosis with Sesbania rostrata and is involved in expression of reb genes.</title>
        <authorList>
            <person name="Akiba N."/>
            <person name="Aono T."/>
            <person name="Toyazaki H."/>
            <person name="Sato S."/>
            <person name="Oyaizu H."/>
        </authorList>
    </citation>
    <scope>NUCLEOTIDE SEQUENCE [LARGE SCALE GENOMIC DNA]</scope>
    <source>
        <strain evidence="11">ATCC 43989 / DSM 5975 / JCM 20966 / LMG 6465 / NBRC 14845 / NCIMB 13405 / ORS 571</strain>
    </source>
</reference>
<evidence type="ECO:0000256" key="4">
    <source>
        <dbReference type="ARBA" id="ARBA00029447"/>
    </source>
</evidence>
<dbReference type="AlphaFoldDB" id="A8IC36"/>
<dbReference type="InterPro" id="IPR000727">
    <property type="entry name" value="T_SNARE_dom"/>
</dbReference>
<evidence type="ECO:0000256" key="6">
    <source>
        <dbReference type="SAM" id="Phobius"/>
    </source>
</evidence>
<evidence type="ECO:0000256" key="1">
    <source>
        <dbReference type="ARBA" id="ARBA00004429"/>
    </source>
</evidence>
<feature type="transmembrane region" description="Helical" evidence="6">
    <location>
        <begin position="193"/>
        <end position="215"/>
    </location>
</feature>
<accession>A8IC36</accession>
<reference evidence="10 11" key="6">
    <citation type="journal article" date="2011" name="Appl. Environ. Microbiol.">
        <title>Involvement of the azorhizobial chromosome partition gene (parA) in the onset of bacteroid differentiation during Sesbania rostrata stem nodule development.</title>
        <authorList>
            <person name="Liu CT."/>
            <person name="Lee KB."/>
            <person name="Wang YS."/>
            <person name="Peng MH."/>
            <person name="Lee KT."/>
            <person name="Suzuki S."/>
            <person name="Suzuki T."/>
            <person name="Oyaizu H."/>
        </authorList>
    </citation>
    <scope>NUCLEOTIDE SEQUENCE [LARGE SCALE GENOMIC DNA]</scope>
    <source>
        <strain evidence="11">ATCC 43989 / DSM 5975 / JCM 20966 / LMG 6465 / NBRC 14845 / NCIMB 13405 / ORS 571</strain>
    </source>
</reference>
<keyword evidence="6" id="KW-1133">Transmembrane helix</keyword>
<dbReference type="GO" id="GO:0004888">
    <property type="term" value="F:transmembrane signaling receptor activity"/>
    <property type="evidence" value="ECO:0007669"/>
    <property type="project" value="InterPro"/>
</dbReference>
<evidence type="ECO:0000313" key="10">
    <source>
        <dbReference type="EMBL" id="BAF89153.1"/>
    </source>
</evidence>
<dbReference type="PROSITE" id="PS50885">
    <property type="entry name" value="HAMP"/>
    <property type="match status" value="1"/>
</dbReference>
<dbReference type="SMART" id="SM00283">
    <property type="entry name" value="MA"/>
    <property type="match status" value="1"/>
</dbReference>
<feature type="domain" description="Methyl-accepting transducer" evidence="7">
    <location>
        <begin position="310"/>
        <end position="546"/>
    </location>
</feature>
<gene>
    <name evidence="10" type="ordered locus">AZC_3155</name>
</gene>
<reference evidence="10 11" key="3">
    <citation type="journal article" date="2008" name="BMC Genomics">
        <title>The genome of the versatile nitrogen fixer Azorhizobium caulinodans ORS571.</title>
        <authorList>
            <person name="Lee KB."/>
            <person name="Backer P.D."/>
            <person name="Aono T."/>
            <person name="Liu CT."/>
            <person name="Suzuki S."/>
            <person name="Suzuki T."/>
            <person name="Kaneko T."/>
            <person name="Yamada M."/>
            <person name="Tabata S."/>
            <person name="Kupfer D.M."/>
            <person name="Najar F.Z."/>
            <person name="Wiley G.B."/>
            <person name="Roe B."/>
            <person name="Binnewies T.T."/>
            <person name="Ussery D.W."/>
            <person name="D'Haeze W."/>
            <person name="Herder J.D."/>
            <person name="Gevers D."/>
            <person name="Vereecke D."/>
            <person name="Holsters M."/>
            <person name="Oyaizu H."/>
        </authorList>
    </citation>
    <scope>NUCLEOTIDE SEQUENCE [LARGE SCALE GENOMIC DNA]</scope>
    <source>
        <strain evidence="11">ATCC 43989 / DSM 5975 / JCM 20966 / LMG 6465 / NBRC 14845 / NCIMB 13405 / ORS 571</strain>
    </source>
</reference>
<dbReference type="eggNOG" id="COG0840">
    <property type="taxonomic scope" value="Bacteria"/>
</dbReference>
<dbReference type="PANTHER" id="PTHR32089:SF112">
    <property type="entry name" value="LYSOZYME-LIKE PROTEIN-RELATED"/>
    <property type="match status" value="1"/>
</dbReference>
<dbReference type="Pfam" id="PF00015">
    <property type="entry name" value="MCPsignal"/>
    <property type="match status" value="1"/>
</dbReference>
<evidence type="ECO:0000259" key="8">
    <source>
        <dbReference type="PROSITE" id="PS50192"/>
    </source>
</evidence>
<dbReference type="Proteomes" id="UP000000270">
    <property type="component" value="Chromosome"/>
</dbReference>
<dbReference type="Pfam" id="PF00672">
    <property type="entry name" value="HAMP"/>
    <property type="match status" value="1"/>
</dbReference>
<dbReference type="Gene3D" id="1.10.287.950">
    <property type="entry name" value="Methyl-accepting chemotaxis protein"/>
    <property type="match status" value="1"/>
</dbReference>
<name>A8IC36_AZOC5</name>
<dbReference type="PRINTS" id="PR00260">
    <property type="entry name" value="CHEMTRNSDUCR"/>
</dbReference>
<dbReference type="InterPro" id="IPR003660">
    <property type="entry name" value="HAMP_dom"/>
</dbReference>
<dbReference type="GO" id="GO:0007165">
    <property type="term" value="P:signal transduction"/>
    <property type="evidence" value="ECO:0007669"/>
    <property type="project" value="UniProtKB-KW"/>
</dbReference>